<accession>A0A2A7B097</accession>
<evidence type="ECO:0000313" key="3">
    <source>
        <dbReference type="Proteomes" id="UP000220480"/>
    </source>
</evidence>
<gene>
    <name evidence="1" type="ORF">CGS59_03025</name>
    <name evidence="2" type="ORF">CHR60_12355</name>
</gene>
<evidence type="ECO:0008006" key="5">
    <source>
        <dbReference type="Google" id="ProtNLM"/>
    </source>
</evidence>
<dbReference type="AlphaFoldDB" id="A0A2A7B097"/>
<dbReference type="Proteomes" id="UP000220904">
    <property type="component" value="Unassembled WGS sequence"/>
</dbReference>
<dbReference type="SUPFAM" id="SSF69118">
    <property type="entry name" value="AhpD-like"/>
    <property type="match status" value="1"/>
</dbReference>
<dbReference type="RefSeq" id="WP_097778866.1">
    <property type="nucleotide sequence ID" value="NZ_NMTZ01000007.1"/>
</dbReference>
<comment type="caution">
    <text evidence="1">The sequence shown here is derived from an EMBL/GenBank/DDBJ whole genome shotgun (WGS) entry which is preliminary data.</text>
</comment>
<dbReference type="Gene3D" id="1.20.1290.10">
    <property type="entry name" value="AhpD-like"/>
    <property type="match status" value="1"/>
</dbReference>
<dbReference type="InterPro" id="IPR029032">
    <property type="entry name" value="AhpD-like"/>
</dbReference>
<name>A0A2A7B097_9FIRM</name>
<protein>
    <recommendedName>
        <fullName evidence="5">Alkylhydroperoxidase</fullName>
    </recommendedName>
</protein>
<organism evidence="1 3">
    <name type="scientific">Faecalibacterium prausnitzii</name>
    <dbReference type="NCBI Taxonomy" id="853"/>
    <lineage>
        <taxon>Bacteria</taxon>
        <taxon>Bacillati</taxon>
        <taxon>Bacillota</taxon>
        <taxon>Clostridia</taxon>
        <taxon>Eubacteriales</taxon>
        <taxon>Oscillospiraceae</taxon>
        <taxon>Faecalibacterium</taxon>
    </lineage>
</organism>
<reference evidence="1" key="2">
    <citation type="submission" date="2017-07" db="EMBL/GenBank/DDBJ databases">
        <authorList>
            <person name="Sun Z.S."/>
            <person name="Albrecht U."/>
            <person name="Echele G."/>
            <person name="Lee C.C."/>
        </authorList>
    </citation>
    <scope>NUCLEOTIDE SEQUENCE</scope>
    <source>
        <strain evidence="1">CNCM I 4644</strain>
    </source>
</reference>
<sequence length="169" mass="18878">MPRISEINPETAPEAIQKIIADHLADGHALTAEKRTLLHNAAAFNAVEAGSYALDDELQRLIGKRAADFYEYAISQKNGCLVCSIYFQNLLKKNGIDFENFAFTPKEEILIEYGQAIAEDPKHVPEELFAKLKANFTEEEIVVITAMGVMMIANNYFNDILDVTPDKLV</sequence>
<dbReference type="EMBL" id="NMTZ01000007">
    <property type="protein sequence ID" value="PDX84847.1"/>
    <property type="molecule type" value="Genomic_DNA"/>
</dbReference>
<proteinExistence type="predicted"/>
<evidence type="ECO:0000313" key="1">
    <source>
        <dbReference type="EMBL" id="PDX84847.1"/>
    </source>
</evidence>
<reference evidence="3 4" key="1">
    <citation type="journal article" date="2017" name="Front. Microbiol.">
        <title>New Insights into the Diversity of the Genus Faecalibacterium.</title>
        <authorList>
            <person name="Benevides L."/>
            <person name="Burman S."/>
            <person name="Martin R."/>
            <person name="Robert V."/>
            <person name="Thomas M."/>
            <person name="Miquel S."/>
            <person name="Chain F."/>
            <person name="Sokol H."/>
            <person name="Bermudez-Humaran L.G."/>
            <person name="Morrison M."/>
            <person name="Langella P."/>
            <person name="Azevedo V.A."/>
            <person name="Chatel J.M."/>
            <person name="Soares S."/>
        </authorList>
    </citation>
    <scope>NUCLEOTIDE SEQUENCE [LARGE SCALE GENOMIC DNA]</scope>
    <source>
        <strain evidence="2 4">AHMP21</strain>
        <strain evidence="1 3">CNCM I 4644</strain>
    </source>
</reference>
<dbReference type="EMBL" id="NOUV01000019">
    <property type="protein sequence ID" value="PDX85816.1"/>
    <property type="molecule type" value="Genomic_DNA"/>
</dbReference>
<evidence type="ECO:0000313" key="2">
    <source>
        <dbReference type="EMBL" id="PDX85816.1"/>
    </source>
</evidence>
<dbReference type="OrthoDB" id="9807087at2"/>
<evidence type="ECO:0000313" key="4">
    <source>
        <dbReference type="Proteomes" id="UP000220904"/>
    </source>
</evidence>
<dbReference type="Proteomes" id="UP000220480">
    <property type="component" value="Unassembled WGS sequence"/>
</dbReference>